<dbReference type="Gene3D" id="3.40.190.10">
    <property type="entry name" value="Periplasmic binding protein-like II"/>
    <property type="match status" value="2"/>
</dbReference>
<protein>
    <submittedName>
        <fullName evidence="6">LysR substrate-binding domain-containing protein</fullName>
    </submittedName>
</protein>
<dbReference type="PROSITE" id="PS50931">
    <property type="entry name" value="HTH_LYSR"/>
    <property type="match status" value="1"/>
</dbReference>
<dbReference type="RefSeq" id="WP_341396985.1">
    <property type="nucleotide sequence ID" value="NZ_JBBUTI010000001.1"/>
</dbReference>
<organism evidence="6 7">
    <name type="scientific">Ideonella margarita</name>
    <dbReference type="NCBI Taxonomy" id="2984191"/>
    <lineage>
        <taxon>Bacteria</taxon>
        <taxon>Pseudomonadati</taxon>
        <taxon>Pseudomonadota</taxon>
        <taxon>Betaproteobacteria</taxon>
        <taxon>Burkholderiales</taxon>
        <taxon>Sphaerotilaceae</taxon>
        <taxon>Ideonella</taxon>
    </lineage>
</organism>
<keyword evidence="7" id="KW-1185">Reference proteome</keyword>
<reference evidence="6 7" key="1">
    <citation type="submission" date="2024-04" db="EMBL/GenBank/DDBJ databases">
        <title>Novel species of the genus Ideonella isolated from streams.</title>
        <authorList>
            <person name="Lu H."/>
        </authorList>
    </citation>
    <scope>NUCLEOTIDE SEQUENCE [LARGE SCALE GENOMIC DNA]</scope>
    <source>
        <strain evidence="6 7">LYT19W</strain>
    </source>
</reference>
<comment type="similarity">
    <text evidence="1">Belongs to the LysR transcriptional regulatory family.</text>
</comment>
<dbReference type="Pfam" id="PF00126">
    <property type="entry name" value="HTH_1"/>
    <property type="match status" value="1"/>
</dbReference>
<dbReference type="PRINTS" id="PR00039">
    <property type="entry name" value="HTHLYSR"/>
</dbReference>
<comment type="caution">
    <text evidence="6">The sequence shown here is derived from an EMBL/GenBank/DDBJ whole genome shotgun (WGS) entry which is preliminary data.</text>
</comment>
<evidence type="ECO:0000256" key="1">
    <source>
        <dbReference type="ARBA" id="ARBA00009437"/>
    </source>
</evidence>
<dbReference type="InterPro" id="IPR000847">
    <property type="entry name" value="LysR_HTH_N"/>
</dbReference>
<evidence type="ECO:0000259" key="5">
    <source>
        <dbReference type="PROSITE" id="PS50931"/>
    </source>
</evidence>
<evidence type="ECO:0000256" key="2">
    <source>
        <dbReference type="ARBA" id="ARBA00023015"/>
    </source>
</evidence>
<dbReference type="PANTHER" id="PTHR30537">
    <property type="entry name" value="HTH-TYPE TRANSCRIPTIONAL REGULATOR"/>
    <property type="match status" value="1"/>
</dbReference>
<dbReference type="Proteomes" id="UP001379945">
    <property type="component" value="Unassembled WGS sequence"/>
</dbReference>
<dbReference type="Gene3D" id="1.10.10.10">
    <property type="entry name" value="Winged helix-like DNA-binding domain superfamily/Winged helix DNA-binding domain"/>
    <property type="match status" value="1"/>
</dbReference>
<dbReference type="PANTHER" id="PTHR30537:SF26">
    <property type="entry name" value="GLYCINE CLEAVAGE SYSTEM TRANSCRIPTIONAL ACTIVATOR"/>
    <property type="match status" value="1"/>
</dbReference>
<gene>
    <name evidence="6" type="ORF">AACH00_00535</name>
</gene>
<evidence type="ECO:0000313" key="6">
    <source>
        <dbReference type="EMBL" id="MEK8044825.1"/>
    </source>
</evidence>
<keyword evidence="3" id="KW-0238">DNA-binding</keyword>
<accession>A0ABU9C0K0</accession>
<dbReference type="InterPro" id="IPR058163">
    <property type="entry name" value="LysR-type_TF_proteobact-type"/>
</dbReference>
<dbReference type="Pfam" id="PF03466">
    <property type="entry name" value="LysR_substrate"/>
    <property type="match status" value="1"/>
</dbReference>
<dbReference type="InterPro" id="IPR036390">
    <property type="entry name" value="WH_DNA-bd_sf"/>
</dbReference>
<dbReference type="SUPFAM" id="SSF46785">
    <property type="entry name" value="Winged helix' DNA-binding domain"/>
    <property type="match status" value="1"/>
</dbReference>
<dbReference type="EMBL" id="JBBUTI010000001">
    <property type="protein sequence ID" value="MEK8044825.1"/>
    <property type="molecule type" value="Genomic_DNA"/>
</dbReference>
<evidence type="ECO:0000256" key="4">
    <source>
        <dbReference type="ARBA" id="ARBA00023163"/>
    </source>
</evidence>
<evidence type="ECO:0000256" key="3">
    <source>
        <dbReference type="ARBA" id="ARBA00023125"/>
    </source>
</evidence>
<sequence length="301" mass="32497">MRRNIPSLQALSCFDAAARHDSYTRAAEELAMTQGAVSRQIAALERFLGLALFRRTRHGVALTPAGSAYARQVRQQLDTLERHTLDAMANQGQGGAVHLATVPTFASRWLMPRLPALRAAHPELVLHIDIRTRPFLFAETPFDAAVAAGTPEELMRWPGTRRAALLPEEMIVVGAPSWLPARRKALTAAEVAALPLLQASTRPEAWRDWFDAHGHAAEAAVAGPRYELFSMLAAAAVQGQGVALLPRLLVQDELTAGQLVELCQSAASAPRTVALITPEGRADSPALASFRAWLMAEAQAS</sequence>
<evidence type="ECO:0000313" key="7">
    <source>
        <dbReference type="Proteomes" id="UP001379945"/>
    </source>
</evidence>
<proteinExistence type="inferred from homology"/>
<keyword evidence="2" id="KW-0805">Transcription regulation</keyword>
<dbReference type="SUPFAM" id="SSF53850">
    <property type="entry name" value="Periplasmic binding protein-like II"/>
    <property type="match status" value="1"/>
</dbReference>
<dbReference type="InterPro" id="IPR036388">
    <property type="entry name" value="WH-like_DNA-bd_sf"/>
</dbReference>
<feature type="domain" description="HTH lysR-type" evidence="5">
    <location>
        <begin position="6"/>
        <end position="63"/>
    </location>
</feature>
<name>A0ABU9C0K0_9BURK</name>
<keyword evidence="4" id="KW-0804">Transcription</keyword>
<dbReference type="InterPro" id="IPR005119">
    <property type="entry name" value="LysR_subst-bd"/>
</dbReference>